<dbReference type="SUPFAM" id="SSF47413">
    <property type="entry name" value="lambda repressor-like DNA-binding domains"/>
    <property type="match status" value="1"/>
</dbReference>
<dbReference type="GO" id="GO:0003677">
    <property type="term" value="F:DNA binding"/>
    <property type="evidence" value="ECO:0007669"/>
    <property type="project" value="UniProtKB-KW"/>
</dbReference>
<protein>
    <submittedName>
        <fullName evidence="4">Helix-turn-helix domain-containing protein</fullName>
    </submittedName>
</protein>
<feature type="compositionally biased region" description="Low complexity" evidence="2">
    <location>
        <begin position="83"/>
        <end position="93"/>
    </location>
</feature>
<name>A0A9X2MLI4_9BACL</name>
<dbReference type="Proteomes" id="UP001141950">
    <property type="component" value="Unassembled WGS sequence"/>
</dbReference>
<accession>A0A9X2MLI4</accession>
<dbReference type="CDD" id="cd00093">
    <property type="entry name" value="HTH_XRE"/>
    <property type="match status" value="1"/>
</dbReference>
<feature type="region of interest" description="Disordered" evidence="2">
    <location>
        <begin position="63"/>
        <end position="101"/>
    </location>
</feature>
<evidence type="ECO:0000259" key="3">
    <source>
        <dbReference type="PROSITE" id="PS50943"/>
    </source>
</evidence>
<dbReference type="RefSeq" id="WP_257445048.1">
    <property type="nucleotide sequence ID" value="NZ_JANIPJ010000005.1"/>
</dbReference>
<reference evidence="4" key="1">
    <citation type="submission" date="2022-08" db="EMBL/GenBank/DDBJ databases">
        <title>The genomic sequence of strain Paenibacillus sp. SCIV0701.</title>
        <authorList>
            <person name="Zhao H."/>
        </authorList>
    </citation>
    <scope>NUCLEOTIDE SEQUENCE</scope>
    <source>
        <strain evidence="4">SCIV0701</strain>
    </source>
</reference>
<proteinExistence type="predicted"/>
<gene>
    <name evidence="4" type="ORF">NQZ67_09980</name>
</gene>
<dbReference type="InterPro" id="IPR001387">
    <property type="entry name" value="Cro/C1-type_HTH"/>
</dbReference>
<dbReference type="Pfam" id="PF01381">
    <property type="entry name" value="HTH_3"/>
    <property type="match status" value="1"/>
</dbReference>
<dbReference type="Gene3D" id="1.10.260.40">
    <property type="entry name" value="lambda repressor-like DNA-binding domains"/>
    <property type="match status" value="1"/>
</dbReference>
<feature type="domain" description="HTH cro/C1-type" evidence="3">
    <location>
        <begin position="7"/>
        <end position="61"/>
    </location>
</feature>
<dbReference type="EMBL" id="JANIPJ010000005">
    <property type="protein sequence ID" value="MCR2804208.1"/>
    <property type="molecule type" value="Genomic_DNA"/>
</dbReference>
<keyword evidence="5" id="KW-1185">Reference proteome</keyword>
<organism evidence="4 5">
    <name type="scientific">Paenibacillus soyae</name>
    <dbReference type="NCBI Taxonomy" id="2969249"/>
    <lineage>
        <taxon>Bacteria</taxon>
        <taxon>Bacillati</taxon>
        <taxon>Bacillota</taxon>
        <taxon>Bacilli</taxon>
        <taxon>Bacillales</taxon>
        <taxon>Paenibacillaceae</taxon>
        <taxon>Paenibacillus</taxon>
    </lineage>
</organism>
<evidence type="ECO:0000313" key="5">
    <source>
        <dbReference type="Proteomes" id="UP001141950"/>
    </source>
</evidence>
<dbReference type="SMART" id="SM00530">
    <property type="entry name" value="HTH_XRE"/>
    <property type="match status" value="1"/>
</dbReference>
<dbReference type="PANTHER" id="PTHR46558">
    <property type="entry name" value="TRACRIPTIONAL REGULATORY PROTEIN-RELATED-RELATED"/>
    <property type="match status" value="1"/>
</dbReference>
<sequence length="145" mass="16312">MFRADRLTERRKHHKLTQEQLALKVNLTKAAISNYEQGRSAPPHETLAALVDALHTNADYLLDLSDNPEQAGSQPAAGEHGLPAESRSSASAPRDPEAGVYIAYLGGPPEEIDEEEAEHLKRELEMFRAFKEKRRKEREALKEKE</sequence>
<keyword evidence="1" id="KW-0238">DNA-binding</keyword>
<evidence type="ECO:0000256" key="1">
    <source>
        <dbReference type="ARBA" id="ARBA00023125"/>
    </source>
</evidence>
<dbReference type="PROSITE" id="PS50943">
    <property type="entry name" value="HTH_CROC1"/>
    <property type="match status" value="1"/>
</dbReference>
<dbReference type="InterPro" id="IPR010982">
    <property type="entry name" value="Lambda_DNA-bd_dom_sf"/>
</dbReference>
<comment type="caution">
    <text evidence="4">The sequence shown here is derived from an EMBL/GenBank/DDBJ whole genome shotgun (WGS) entry which is preliminary data.</text>
</comment>
<dbReference type="AlphaFoldDB" id="A0A9X2MLI4"/>
<evidence type="ECO:0000256" key="2">
    <source>
        <dbReference type="SAM" id="MobiDB-lite"/>
    </source>
</evidence>
<evidence type="ECO:0000313" key="4">
    <source>
        <dbReference type="EMBL" id="MCR2804208.1"/>
    </source>
</evidence>
<dbReference type="PANTHER" id="PTHR46558:SF11">
    <property type="entry name" value="HTH-TYPE TRANSCRIPTIONAL REGULATOR XRE"/>
    <property type="match status" value="1"/>
</dbReference>